<feature type="signal peptide" evidence="2">
    <location>
        <begin position="1"/>
        <end position="24"/>
    </location>
</feature>
<feature type="chain" id="PRO_5012032085" description="Cell envelope biogenesis protein TolA" evidence="2">
    <location>
        <begin position="25"/>
        <end position="122"/>
    </location>
</feature>
<evidence type="ECO:0008006" key="5">
    <source>
        <dbReference type="Google" id="ProtNLM"/>
    </source>
</evidence>
<dbReference type="Proteomes" id="UP000194151">
    <property type="component" value="Chromosome"/>
</dbReference>
<evidence type="ECO:0000313" key="3">
    <source>
        <dbReference type="EMBL" id="ARP82462.1"/>
    </source>
</evidence>
<dbReference type="KEGG" id="bgv:CAL12_17655"/>
<proteinExistence type="predicted"/>
<dbReference type="OrthoDB" id="5769605at2"/>
<evidence type="ECO:0000256" key="1">
    <source>
        <dbReference type="SAM" id="MobiDB-lite"/>
    </source>
</evidence>
<name>A0A1W6YN07_9BORD</name>
<dbReference type="RefSeq" id="WP_086065828.1">
    <property type="nucleotide sequence ID" value="NZ_CP021108.1"/>
</dbReference>
<feature type="region of interest" description="Disordered" evidence="1">
    <location>
        <begin position="57"/>
        <end position="92"/>
    </location>
</feature>
<reference evidence="3 4" key="1">
    <citation type="submission" date="2017-05" db="EMBL/GenBank/DDBJ databases">
        <title>Complete and WGS of Bordetella genogroups.</title>
        <authorList>
            <person name="Spilker T."/>
            <person name="LiPuma J."/>
        </authorList>
    </citation>
    <scope>NUCLEOTIDE SEQUENCE [LARGE SCALE GENOMIC DNA]</scope>
    <source>
        <strain evidence="3 4">AU19157</strain>
    </source>
</reference>
<protein>
    <recommendedName>
        <fullName evidence="5">Cell envelope biogenesis protein TolA</fullName>
    </recommendedName>
</protein>
<keyword evidence="4" id="KW-1185">Reference proteome</keyword>
<organism evidence="3 4">
    <name type="scientific">Bordetella genomosp. 8</name>
    <dbReference type="NCBI Taxonomy" id="1416806"/>
    <lineage>
        <taxon>Bacteria</taxon>
        <taxon>Pseudomonadati</taxon>
        <taxon>Pseudomonadota</taxon>
        <taxon>Betaproteobacteria</taxon>
        <taxon>Burkholderiales</taxon>
        <taxon>Alcaligenaceae</taxon>
        <taxon>Bordetella</taxon>
    </lineage>
</organism>
<keyword evidence="2" id="KW-0732">Signal</keyword>
<sequence length="122" mass="13332">MNVIKLSLSAIALSIPAVSFTAYAQAQAPMTNKEIDAQYRADEKKCDGLKGDQKDVCQKQAKATRDNAKADAKQAKEQSEARHDATKKKRDNDYDVAKAKCDTLSGNAKDTCMADAKTRYGK</sequence>
<dbReference type="AlphaFoldDB" id="A0A1W6YN07"/>
<accession>A0A1W6YN07</accession>
<dbReference type="STRING" id="1416806.CAL12_17655"/>
<gene>
    <name evidence="3" type="ORF">CAL12_17655</name>
</gene>
<dbReference type="EMBL" id="CP021108">
    <property type="protein sequence ID" value="ARP82462.1"/>
    <property type="molecule type" value="Genomic_DNA"/>
</dbReference>
<evidence type="ECO:0000256" key="2">
    <source>
        <dbReference type="SAM" id="SignalP"/>
    </source>
</evidence>
<evidence type="ECO:0000313" key="4">
    <source>
        <dbReference type="Proteomes" id="UP000194151"/>
    </source>
</evidence>